<evidence type="ECO:0000313" key="20">
    <source>
        <dbReference type="Proteomes" id="UP000282087"/>
    </source>
</evidence>
<organism evidence="18 20">
    <name type="scientific">Peronospora effusa</name>
    <dbReference type="NCBI Taxonomy" id="542832"/>
    <lineage>
        <taxon>Eukaryota</taxon>
        <taxon>Sar</taxon>
        <taxon>Stramenopiles</taxon>
        <taxon>Oomycota</taxon>
        <taxon>Peronosporomycetes</taxon>
        <taxon>Peronosporales</taxon>
        <taxon>Peronosporaceae</taxon>
        <taxon>Peronospora</taxon>
    </lineage>
</organism>
<dbReference type="Proteomes" id="UP000286097">
    <property type="component" value="Unassembled WGS sequence"/>
</dbReference>
<dbReference type="PROSITE" id="PS00108">
    <property type="entry name" value="PROTEIN_KINASE_ST"/>
    <property type="match status" value="1"/>
</dbReference>
<feature type="domain" description="Protein kinase" evidence="17">
    <location>
        <begin position="455"/>
        <end position="711"/>
    </location>
</feature>
<evidence type="ECO:0000256" key="14">
    <source>
        <dbReference type="PROSITE-ProRule" id="PRU10141"/>
    </source>
</evidence>
<dbReference type="PANTHER" id="PTHR24347">
    <property type="entry name" value="SERINE/THREONINE-PROTEIN KINASE"/>
    <property type="match status" value="1"/>
</dbReference>
<dbReference type="PROSITE" id="PS50003">
    <property type="entry name" value="PH_DOMAIN"/>
    <property type="match status" value="1"/>
</dbReference>
<evidence type="ECO:0000256" key="6">
    <source>
        <dbReference type="ARBA" id="ARBA00022737"/>
    </source>
</evidence>
<dbReference type="InterPro" id="IPR011009">
    <property type="entry name" value="Kinase-like_dom_sf"/>
</dbReference>
<keyword evidence="3" id="KW-0723">Serine/threonine-protein kinase</keyword>
<evidence type="ECO:0000256" key="3">
    <source>
        <dbReference type="ARBA" id="ARBA00022527"/>
    </source>
</evidence>
<keyword evidence="4" id="KW-0808">Transferase</keyword>
<dbReference type="SMART" id="SM00233">
    <property type="entry name" value="PH"/>
    <property type="match status" value="1"/>
</dbReference>
<evidence type="ECO:0000259" key="16">
    <source>
        <dbReference type="PROSITE" id="PS50003"/>
    </source>
</evidence>
<dbReference type="SMART" id="SM00220">
    <property type="entry name" value="S_TKc"/>
    <property type="match status" value="1"/>
</dbReference>
<keyword evidence="10 14" id="KW-0067">ATP-binding</keyword>
<gene>
    <name evidence="19" type="ORF">DD237_002669</name>
    <name evidence="18" type="ORF">DD238_008212</name>
</gene>
<comment type="cofactor">
    <cofactor evidence="1">
        <name>Mg(2+)</name>
        <dbReference type="ChEBI" id="CHEBI:18420"/>
    </cofactor>
</comment>
<dbReference type="InterPro" id="IPR000719">
    <property type="entry name" value="Prot_kinase_dom"/>
</dbReference>
<evidence type="ECO:0000256" key="15">
    <source>
        <dbReference type="SAM" id="MobiDB-lite"/>
    </source>
</evidence>
<evidence type="ECO:0000256" key="8">
    <source>
        <dbReference type="ARBA" id="ARBA00022777"/>
    </source>
</evidence>
<dbReference type="InterPro" id="IPR011993">
    <property type="entry name" value="PH-like_dom_sf"/>
</dbReference>
<evidence type="ECO:0000256" key="2">
    <source>
        <dbReference type="ARBA" id="ARBA00012513"/>
    </source>
</evidence>
<evidence type="ECO:0000256" key="4">
    <source>
        <dbReference type="ARBA" id="ARBA00022679"/>
    </source>
</evidence>
<evidence type="ECO:0000256" key="9">
    <source>
        <dbReference type="ARBA" id="ARBA00022837"/>
    </source>
</evidence>
<comment type="similarity">
    <text evidence="11">Belongs to the protein kinase superfamily. Ser/Thr protein kinase family. CDPK subfamily.</text>
</comment>
<reference evidence="20 21" key="1">
    <citation type="submission" date="2018-06" db="EMBL/GenBank/DDBJ databases">
        <title>Comparative genomics of downy mildews reveals potential adaptations to biotrophy.</title>
        <authorList>
            <person name="Fletcher K."/>
            <person name="Klosterman S.J."/>
            <person name="Derevnina L."/>
            <person name="Martin F."/>
            <person name="Koike S."/>
            <person name="Reyes Chin-Wo S."/>
            <person name="Mou B."/>
            <person name="Michelmore R."/>
        </authorList>
    </citation>
    <scope>NUCLEOTIDE SEQUENCE [LARGE SCALE GENOMIC DNA]</scope>
    <source>
        <strain evidence="19 21">R13</strain>
        <strain evidence="18 20">R14</strain>
    </source>
</reference>
<name>A0A3M6V944_9STRA</name>
<dbReference type="Proteomes" id="UP000282087">
    <property type="component" value="Unassembled WGS sequence"/>
</dbReference>
<dbReference type="SUPFAM" id="SSF56112">
    <property type="entry name" value="Protein kinase-like (PK-like)"/>
    <property type="match status" value="1"/>
</dbReference>
<keyword evidence="20" id="KW-1185">Reference proteome</keyword>
<dbReference type="PROSITE" id="PS50011">
    <property type="entry name" value="PROTEIN_KINASE_DOM"/>
    <property type="match status" value="1"/>
</dbReference>
<dbReference type="AlphaFoldDB" id="A0A3M6V944"/>
<evidence type="ECO:0000256" key="13">
    <source>
        <dbReference type="ARBA" id="ARBA00048679"/>
    </source>
</evidence>
<evidence type="ECO:0000256" key="12">
    <source>
        <dbReference type="ARBA" id="ARBA00047899"/>
    </source>
</evidence>
<keyword evidence="6" id="KW-0677">Repeat</keyword>
<dbReference type="EMBL" id="QKXF01000165">
    <property type="protein sequence ID" value="RQM15226.1"/>
    <property type="molecule type" value="Genomic_DNA"/>
</dbReference>
<dbReference type="STRING" id="542832.A0A3M6V944"/>
<keyword evidence="8" id="KW-0418">Kinase</keyword>
<comment type="catalytic activity">
    <reaction evidence="13">
        <text>L-seryl-[protein] + ATP = O-phospho-L-seryl-[protein] + ADP + H(+)</text>
        <dbReference type="Rhea" id="RHEA:17989"/>
        <dbReference type="Rhea" id="RHEA-COMP:9863"/>
        <dbReference type="Rhea" id="RHEA-COMP:11604"/>
        <dbReference type="ChEBI" id="CHEBI:15378"/>
        <dbReference type="ChEBI" id="CHEBI:29999"/>
        <dbReference type="ChEBI" id="CHEBI:30616"/>
        <dbReference type="ChEBI" id="CHEBI:83421"/>
        <dbReference type="ChEBI" id="CHEBI:456216"/>
        <dbReference type="EC" id="2.7.11.1"/>
    </reaction>
</comment>
<evidence type="ECO:0000259" key="17">
    <source>
        <dbReference type="PROSITE" id="PS50011"/>
    </source>
</evidence>
<protein>
    <recommendedName>
        <fullName evidence="2">non-specific serine/threonine protein kinase</fullName>
        <ecNumber evidence="2">2.7.11.1</ecNumber>
    </recommendedName>
</protein>
<dbReference type="InterPro" id="IPR001849">
    <property type="entry name" value="PH_domain"/>
</dbReference>
<evidence type="ECO:0000313" key="21">
    <source>
        <dbReference type="Proteomes" id="UP000286097"/>
    </source>
</evidence>
<dbReference type="GO" id="GO:0046872">
    <property type="term" value="F:metal ion binding"/>
    <property type="evidence" value="ECO:0007669"/>
    <property type="project" value="UniProtKB-KW"/>
</dbReference>
<dbReference type="FunFam" id="1.10.510.10:FF:000571">
    <property type="entry name" value="Maternal embryonic leucine zipper kinase"/>
    <property type="match status" value="1"/>
</dbReference>
<feature type="compositionally biased region" description="Polar residues" evidence="15">
    <location>
        <begin position="407"/>
        <end position="418"/>
    </location>
</feature>
<keyword evidence="9" id="KW-0106">Calcium</keyword>
<evidence type="ECO:0000256" key="7">
    <source>
        <dbReference type="ARBA" id="ARBA00022741"/>
    </source>
</evidence>
<comment type="caution">
    <text evidence="18">The sequence shown here is derived from an EMBL/GenBank/DDBJ whole genome shotgun (WGS) entry which is preliminary data.</text>
</comment>
<dbReference type="CDD" id="cd05117">
    <property type="entry name" value="STKc_CAMK"/>
    <property type="match status" value="1"/>
</dbReference>
<feature type="compositionally biased region" description="Polar residues" evidence="15">
    <location>
        <begin position="426"/>
        <end position="440"/>
    </location>
</feature>
<dbReference type="InterPro" id="IPR017441">
    <property type="entry name" value="Protein_kinase_ATP_BS"/>
</dbReference>
<keyword evidence="7 14" id="KW-0547">Nucleotide-binding</keyword>
<sequence>MQTPREMAINCNSTTPPPALILQQSRASMPMSISQNRKQQLGGGYSDRLRSPVRHQMHLPAASMTPSALSSYHHLSTIESVRTVLNSTGGMNANAAACAHEVILSGTLIKRSQFFKTWLPRHLILSRHALQVYRKNPYTISMQQEEKDLAQLEKKLLKMEVTRTDVIRVELTDAFKKHPYCFVIVARKRSRRLGLFETNSNEGTTRNSVSFSSTGTNCFLHHKESNLDSRRSDDGPVVLYYFQASKEAERQRWIRELQRWIEGECPSKLGRGILSYIVNNEYSNYRYGQKVVGSAPSSRPVIVLGENGATSSVPAALSPASQAGRTIEREFPVLANLIRDMHDCKKEDEMIYILDQVLGEVQDGANSGYIKKLIATAGGAKLEQSEHIWTTHVKTAYANIMKALQTASTGPEPSSQAPTLRAPNDVRQNSAGSVDSNESNRSLNNVGLASFHRFYKLGRKLGSGAFSVVHIATHRETRKQVAVKCIAKASLGRQNVYSLKQEVEVMSSLKHPNIVPLLDYFEEDRYYYIVTPLCTGGELFGDLVKRKSYTEEDARVLMRKLAGAIEYIHSRGIVHRDLKPENILLKTSAPGAEVMIADFGFARPMDGSRRGTACGTPGYVAPEVVQGEPYGAQVDCWSLGVILFILLCGYPPFPGANHATVLNKVVKAEYKFESPYWDEVSDEAKDLVSELLTVDRTKRLDASGLLAHPWMDEMRASAFSVTDDIEVRKCMTRKCSDLLPALHQMRKHSLTHGSPKIRPSDMNVDDIELDEMTMNSDKEILERELADMDGY</sequence>
<dbReference type="EC" id="2.7.11.1" evidence="2"/>
<comment type="catalytic activity">
    <reaction evidence="12">
        <text>L-threonyl-[protein] + ATP = O-phospho-L-threonyl-[protein] + ADP + H(+)</text>
        <dbReference type="Rhea" id="RHEA:46608"/>
        <dbReference type="Rhea" id="RHEA-COMP:11060"/>
        <dbReference type="Rhea" id="RHEA-COMP:11605"/>
        <dbReference type="ChEBI" id="CHEBI:15378"/>
        <dbReference type="ChEBI" id="CHEBI:30013"/>
        <dbReference type="ChEBI" id="CHEBI:30616"/>
        <dbReference type="ChEBI" id="CHEBI:61977"/>
        <dbReference type="ChEBI" id="CHEBI:456216"/>
        <dbReference type="EC" id="2.7.11.1"/>
    </reaction>
</comment>
<dbReference type="Pfam" id="PF00069">
    <property type="entry name" value="Pkinase"/>
    <property type="match status" value="1"/>
</dbReference>
<dbReference type="FunFam" id="3.30.200.20:FF:000315">
    <property type="entry name" value="Calcium-dependent protein kinase 3"/>
    <property type="match status" value="1"/>
</dbReference>
<feature type="region of interest" description="Disordered" evidence="15">
    <location>
        <begin position="407"/>
        <end position="440"/>
    </location>
</feature>
<dbReference type="VEuPathDB" id="FungiDB:DD237_002669"/>
<evidence type="ECO:0000313" key="19">
    <source>
        <dbReference type="EMBL" id="RQM15226.1"/>
    </source>
</evidence>
<feature type="binding site" evidence="14">
    <location>
        <position position="488"/>
    </location>
    <ligand>
        <name>ATP</name>
        <dbReference type="ChEBI" id="CHEBI:30616"/>
    </ligand>
</feature>
<dbReference type="Pfam" id="PF00169">
    <property type="entry name" value="PH"/>
    <property type="match status" value="1"/>
</dbReference>
<dbReference type="Gene3D" id="2.30.29.30">
    <property type="entry name" value="Pleckstrin-homology domain (PH domain)/Phosphotyrosine-binding domain (PTB)"/>
    <property type="match status" value="1"/>
</dbReference>
<evidence type="ECO:0000256" key="1">
    <source>
        <dbReference type="ARBA" id="ARBA00001946"/>
    </source>
</evidence>
<evidence type="ECO:0000256" key="5">
    <source>
        <dbReference type="ARBA" id="ARBA00022723"/>
    </source>
</evidence>
<dbReference type="SUPFAM" id="SSF50729">
    <property type="entry name" value="PH domain-like"/>
    <property type="match status" value="1"/>
</dbReference>
<dbReference type="EMBL" id="QLLG01000615">
    <property type="protein sequence ID" value="RMX62471.1"/>
    <property type="molecule type" value="Genomic_DNA"/>
</dbReference>
<evidence type="ECO:0000256" key="10">
    <source>
        <dbReference type="ARBA" id="ARBA00022840"/>
    </source>
</evidence>
<evidence type="ECO:0000256" key="11">
    <source>
        <dbReference type="ARBA" id="ARBA00024334"/>
    </source>
</evidence>
<dbReference type="GO" id="GO:0004674">
    <property type="term" value="F:protein serine/threonine kinase activity"/>
    <property type="evidence" value="ECO:0007669"/>
    <property type="project" value="UniProtKB-KW"/>
</dbReference>
<proteinExistence type="inferred from homology"/>
<dbReference type="PROSITE" id="PS00107">
    <property type="entry name" value="PROTEIN_KINASE_ATP"/>
    <property type="match status" value="1"/>
</dbReference>
<dbReference type="InterPro" id="IPR008271">
    <property type="entry name" value="Ser/Thr_kinase_AS"/>
</dbReference>
<dbReference type="GO" id="GO:0005524">
    <property type="term" value="F:ATP binding"/>
    <property type="evidence" value="ECO:0007669"/>
    <property type="project" value="UniProtKB-UniRule"/>
</dbReference>
<accession>A0A3M6V944</accession>
<feature type="domain" description="PH" evidence="16">
    <location>
        <begin position="101"/>
        <end position="262"/>
    </location>
</feature>
<keyword evidence="5" id="KW-0479">Metal-binding</keyword>
<dbReference type="Gene3D" id="1.10.510.10">
    <property type="entry name" value="Transferase(Phosphotransferase) domain 1"/>
    <property type="match status" value="1"/>
</dbReference>
<evidence type="ECO:0000313" key="18">
    <source>
        <dbReference type="EMBL" id="RMX62471.1"/>
    </source>
</evidence>